<organism evidence="2 3">
    <name type="scientific">Sphingobacterium humi</name>
    <dbReference type="NCBI Taxonomy" id="1796905"/>
    <lineage>
        <taxon>Bacteria</taxon>
        <taxon>Pseudomonadati</taxon>
        <taxon>Bacteroidota</taxon>
        <taxon>Sphingobacteriia</taxon>
        <taxon>Sphingobacteriales</taxon>
        <taxon>Sphingobacteriaceae</taxon>
        <taxon>Sphingobacterium</taxon>
    </lineage>
</organism>
<dbReference type="EMBL" id="WSQA01000004">
    <property type="protein sequence ID" value="MVZ61878.1"/>
    <property type="molecule type" value="Genomic_DNA"/>
</dbReference>
<feature type="chain" id="PRO_5026967061" description="DUF4374 domain-containing protein" evidence="1">
    <location>
        <begin position="26"/>
        <end position="425"/>
    </location>
</feature>
<gene>
    <name evidence="2" type="ORF">GQF63_07605</name>
</gene>
<sequence length="425" mass="47232">MKTLSKSLLLAVSTLLFHACSSSDAPQPQEINGQPFHIAFAEDPEGSSKTYVQGFDDIMSIPQISFEGAGFPIPSTRTARFYAVNDGKNIVNLDYGGGTVQLFEYKGGAQYAELKRIDISEVMGTKNPRFSKVNKDYGMLHATGTVEHVTENGKYVKSRMKSTFGIVKFDGLVLEKSIVHNIELDEADKGLYISRYDAPVVVGNKVFYGFAVSKYDPNTAANTTYTYDKVRTLVMDFPSLTNPKVISTNVNGAKGSTNGYRTPTQHVDEKGDIYQIVTVGTKDHHTFILRIKNGEYDNSYSFDFTQKIGTNTKADGWFYIENGIGYVPYLDSDKGTQAEADGAYSLARIDLYNQKVTKYTGLPEKLWFRQYQWSVARNGKFYMALSPNSGEGNIYAFDYKSESPTAYEKGAKIVGKANTAWIGIF</sequence>
<evidence type="ECO:0000313" key="2">
    <source>
        <dbReference type="EMBL" id="MVZ61878.1"/>
    </source>
</evidence>
<keyword evidence="3" id="KW-1185">Reference proteome</keyword>
<name>A0A6N8L153_9SPHI</name>
<proteinExistence type="predicted"/>
<dbReference type="Proteomes" id="UP000435036">
    <property type="component" value="Unassembled WGS sequence"/>
</dbReference>
<accession>A0A6N8L153</accession>
<dbReference type="AlphaFoldDB" id="A0A6N8L153"/>
<comment type="caution">
    <text evidence="2">The sequence shown here is derived from an EMBL/GenBank/DDBJ whole genome shotgun (WGS) entry which is preliminary data.</text>
</comment>
<feature type="signal peptide" evidence="1">
    <location>
        <begin position="1"/>
        <end position="25"/>
    </location>
</feature>
<evidence type="ECO:0000256" key="1">
    <source>
        <dbReference type="SAM" id="SignalP"/>
    </source>
</evidence>
<evidence type="ECO:0000313" key="3">
    <source>
        <dbReference type="Proteomes" id="UP000435036"/>
    </source>
</evidence>
<dbReference type="OrthoDB" id="1122951at2"/>
<reference evidence="2 3" key="1">
    <citation type="submission" date="2019-12" db="EMBL/GenBank/DDBJ databases">
        <authorList>
            <person name="Dong K."/>
        </authorList>
    </citation>
    <scope>NUCLEOTIDE SEQUENCE [LARGE SCALE GENOMIC DNA]</scope>
    <source>
        <strain evidence="2 3">JCM 31225</strain>
    </source>
</reference>
<keyword evidence="1" id="KW-0732">Signal</keyword>
<protein>
    <recommendedName>
        <fullName evidence="4">DUF4374 domain-containing protein</fullName>
    </recommendedName>
</protein>
<evidence type="ECO:0008006" key="4">
    <source>
        <dbReference type="Google" id="ProtNLM"/>
    </source>
</evidence>
<dbReference type="RefSeq" id="WP_160368607.1">
    <property type="nucleotide sequence ID" value="NZ_WSQA01000004.1"/>
</dbReference>